<feature type="compositionally biased region" description="Acidic residues" evidence="2">
    <location>
        <begin position="368"/>
        <end position="389"/>
    </location>
</feature>
<feature type="coiled-coil region" evidence="1">
    <location>
        <begin position="53"/>
        <end position="108"/>
    </location>
</feature>
<dbReference type="Pfam" id="PF00612">
    <property type="entry name" value="IQ"/>
    <property type="match status" value="3"/>
</dbReference>
<dbReference type="PANTHER" id="PTHR31149:SF7">
    <property type="entry name" value="EXPRESSED PROTEIN"/>
    <property type="match status" value="1"/>
</dbReference>
<dbReference type="PROSITE" id="PS50096">
    <property type="entry name" value="IQ"/>
    <property type="match status" value="5"/>
</dbReference>
<feature type="compositionally biased region" description="Basic and acidic residues" evidence="2">
    <location>
        <begin position="390"/>
        <end position="407"/>
    </location>
</feature>
<name>A0A5B8MKW8_9CHLO</name>
<keyword evidence="1" id="KW-0175">Coiled coil</keyword>
<organism evidence="4 5">
    <name type="scientific">Chloropicon primus</name>
    <dbReference type="NCBI Taxonomy" id="1764295"/>
    <lineage>
        <taxon>Eukaryota</taxon>
        <taxon>Viridiplantae</taxon>
        <taxon>Chlorophyta</taxon>
        <taxon>Chloropicophyceae</taxon>
        <taxon>Chloropicales</taxon>
        <taxon>Chloropicaceae</taxon>
        <taxon>Chloropicon</taxon>
    </lineage>
</organism>
<dbReference type="Pfam" id="PF23197">
    <property type="entry name" value="IG_AIR9"/>
    <property type="match status" value="1"/>
</dbReference>
<dbReference type="Gene3D" id="2.60.40.2700">
    <property type="match status" value="1"/>
</dbReference>
<dbReference type="AlphaFoldDB" id="A0A5B8MKW8"/>
<feature type="region of interest" description="Disordered" evidence="2">
    <location>
        <begin position="348"/>
        <end position="408"/>
    </location>
</feature>
<dbReference type="Proteomes" id="UP000316726">
    <property type="component" value="Chromosome 5"/>
</dbReference>
<feature type="domain" description="AIR9-like A9" evidence="3">
    <location>
        <begin position="576"/>
        <end position="628"/>
    </location>
</feature>
<keyword evidence="5" id="KW-1185">Reference proteome</keyword>
<feature type="coiled-coil region" evidence="1">
    <location>
        <begin position="236"/>
        <end position="263"/>
    </location>
</feature>
<evidence type="ECO:0000256" key="1">
    <source>
        <dbReference type="SAM" id="Coils"/>
    </source>
</evidence>
<evidence type="ECO:0000313" key="4">
    <source>
        <dbReference type="EMBL" id="QDZ21039.1"/>
    </source>
</evidence>
<dbReference type="SMART" id="SM00015">
    <property type="entry name" value="IQ"/>
    <property type="match status" value="5"/>
</dbReference>
<sequence>MSERGSSPVNGVMQQNGRFVFTPAPTLSGASPMSSLKSPGQLKTQVQTWSKIIDVAEREIERKGKEMQGLKARLRSVEWEALSRAREVSTLSDKLKEVEYKLAEKETQVKTILSGLDVRDNQEKNLDQLISLAIEDKVTWEKRYRSAVNELELKTQYLDDKENFWFSEIQDLENRIQEKDDVITGLKGQLLGLRKMQESGSLAAFGRQSAALKERSSLIHGQSDLSKKLGEAVKKTQYQKQQIESLEVQLQAARSENSVYTSALLPLLEDSGLFLQSANAQEIAESVKALIDALMAELRIAGKDKKVDLNTRAAKELLSIKEKTLESQQKQTKLLKELEFTTREAEKLTRAIMDDDEPKAEDRHDSADQETESESGAELELELDLDNEEEAKTETEAEEESLRRDRSATLIQSKFRGFQAKKKYKEMHDVQTAASRVIQKHYRSHQKREDHRQKDKAITTIQAGARRWKVQKEVKAKRNEEASILKDEVLERAAKTLQAHERARQSRKKYNALRTEREEKAVTIQKHFRSKKAKKILKQRKENAPAVEDFGIFCNDRVLSNGSVIRACGRPCNGTTLCMFQWTRRDDNGEFQDIRGATTPEYTLSPDDIGKVVGVRCTPTNDRDEVGLPAKDIVNEGNPIGMTEEMTKEITNISMKGTATFHAQLVKFGKSTIPTTVTITVDKKQVTISKKEKVLLKIKYESLPVIRLLPENPTLCPVVMTEGNDKGKEVSFLFSDVTERDNTVILMRHLTNQVANKPKKSFLSFLSRSKSKSTKSTASSN</sequence>
<dbReference type="Gene3D" id="1.20.5.190">
    <property type="match status" value="2"/>
</dbReference>
<accession>A0A5B8MKW8</accession>
<dbReference type="OrthoDB" id="1890867at2759"/>
<proteinExistence type="predicted"/>
<gene>
    <name evidence="4" type="ORF">A3770_05p35570</name>
</gene>
<dbReference type="InterPro" id="IPR000048">
    <property type="entry name" value="IQ_motif_EF-hand-BS"/>
</dbReference>
<dbReference type="InterPro" id="IPR056284">
    <property type="entry name" value="AIR9-like_A9"/>
</dbReference>
<dbReference type="GO" id="GO:0005886">
    <property type="term" value="C:plasma membrane"/>
    <property type="evidence" value="ECO:0007669"/>
    <property type="project" value="TreeGrafter"/>
</dbReference>
<evidence type="ECO:0000259" key="3">
    <source>
        <dbReference type="Pfam" id="PF23197"/>
    </source>
</evidence>
<evidence type="ECO:0000313" key="5">
    <source>
        <dbReference type="Proteomes" id="UP000316726"/>
    </source>
</evidence>
<reference evidence="4 5" key="1">
    <citation type="submission" date="2018-07" db="EMBL/GenBank/DDBJ databases">
        <title>The complete nuclear genome of the prasinophyte Chloropicon primus (CCMP1205).</title>
        <authorList>
            <person name="Pombert J.-F."/>
            <person name="Otis C."/>
            <person name="Turmel M."/>
            <person name="Lemieux C."/>
        </authorList>
    </citation>
    <scope>NUCLEOTIDE SEQUENCE [LARGE SCALE GENOMIC DNA]</scope>
    <source>
        <strain evidence="4 5">CCMP1205</strain>
    </source>
</reference>
<dbReference type="PANTHER" id="PTHR31149">
    <property type="entry name" value="EXPRESSED PROTEIN"/>
    <property type="match status" value="1"/>
</dbReference>
<dbReference type="EMBL" id="CP031038">
    <property type="protein sequence ID" value="QDZ21039.1"/>
    <property type="molecule type" value="Genomic_DNA"/>
</dbReference>
<evidence type="ECO:0000256" key="2">
    <source>
        <dbReference type="SAM" id="MobiDB-lite"/>
    </source>
</evidence>
<protein>
    <recommendedName>
        <fullName evidence="3">AIR9-like A9 domain-containing protein</fullName>
    </recommendedName>
</protein>
<dbReference type="STRING" id="1764295.A0A5B8MKW8"/>